<organism evidence="1 2">
    <name type="scientific">Pisolithus tinctorius Marx 270</name>
    <dbReference type="NCBI Taxonomy" id="870435"/>
    <lineage>
        <taxon>Eukaryota</taxon>
        <taxon>Fungi</taxon>
        <taxon>Dikarya</taxon>
        <taxon>Basidiomycota</taxon>
        <taxon>Agaricomycotina</taxon>
        <taxon>Agaricomycetes</taxon>
        <taxon>Agaricomycetidae</taxon>
        <taxon>Boletales</taxon>
        <taxon>Sclerodermatineae</taxon>
        <taxon>Pisolithaceae</taxon>
        <taxon>Pisolithus</taxon>
    </lineage>
</organism>
<gene>
    <name evidence="1" type="ORF">M404DRAFT_996496</name>
</gene>
<reference evidence="2" key="2">
    <citation type="submission" date="2015-01" db="EMBL/GenBank/DDBJ databases">
        <title>Evolutionary Origins and Diversification of the Mycorrhizal Mutualists.</title>
        <authorList>
            <consortium name="DOE Joint Genome Institute"/>
            <consortium name="Mycorrhizal Genomics Consortium"/>
            <person name="Kohler A."/>
            <person name="Kuo A."/>
            <person name="Nagy L.G."/>
            <person name="Floudas D."/>
            <person name="Copeland A."/>
            <person name="Barry K.W."/>
            <person name="Cichocki N."/>
            <person name="Veneault-Fourrey C."/>
            <person name="LaButti K."/>
            <person name="Lindquist E.A."/>
            <person name="Lipzen A."/>
            <person name="Lundell T."/>
            <person name="Morin E."/>
            <person name="Murat C."/>
            <person name="Riley R."/>
            <person name="Ohm R."/>
            <person name="Sun H."/>
            <person name="Tunlid A."/>
            <person name="Henrissat B."/>
            <person name="Grigoriev I.V."/>
            <person name="Hibbett D.S."/>
            <person name="Martin F."/>
        </authorList>
    </citation>
    <scope>NUCLEOTIDE SEQUENCE [LARGE SCALE GENOMIC DNA]</scope>
    <source>
        <strain evidence="2">Marx 270</strain>
    </source>
</reference>
<accession>A0A0C3JKK0</accession>
<proteinExistence type="predicted"/>
<keyword evidence="2" id="KW-1185">Reference proteome</keyword>
<dbReference type="HOGENOM" id="CLU_2997388_0_0_1"/>
<name>A0A0C3JKK0_PISTI</name>
<dbReference type="EMBL" id="KN831954">
    <property type="protein sequence ID" value="KIO09663.1"/>
    <property type="molecule type" value="Genomic_DNA"/>
</dbReference>
<sequence length="57" mass="5908">MINELSVTPKGLPLKEVAVDRQVPSGSPLPRSKSLGGCDSGLRSARASAVTSLNVIF</sequence>
<dbReference type="AlphaFoldDB" id="A0A0C3JKK0"/>
<evidence type="ECO:0000313" key="1">
    <source>
        <dbReference type="EMBL" id="KIO09663.1"/>
    </source>
</evidence>
<evidence type="ECO:0000313" key="2">
    <source>
        <dbReference type="Proteomes" id="UP000054217"/>
    </source>
</evidence>
<reference evidence="1 2" key="1">
    <citation type="submission" date="2014-04" db="EMBL/GenBank/DDBJ databases">
        <authorList>
            <consortium name="DOE Joint Genome Institute"/>
            <person name="Kuo A."/>
            <person name="Kohler A."/>
            <person name="Costa M.D."/>
            <person name="Nagy L.G."/>
            <person name="Floudas D."/>
            <person name="Copeland A."/>
            <person name="Barry K.W."/>
            <person name="Cichocki N."/>
            <person name="Veneault-Fourrey C."/>
            <person name="LaButti K."/>
            <person name="Lindquist E.A."/>
            <person name="Lipzen A."/>
            <person name="Lundell T."/>
            <person name="Morin E."/>
            <person name="Murat C."/>
            <person name="Sun H."/>
            <person name="Tunlid A."/>
            <person name="Henrissat B."/>
            <person name="Grigoriev I.V."/>
            <person name="Hibbett D.S."/>
            <person name="Martin F."/>
            <person name="Nordberg H.P."/>
            <person name="Cantor M.N."/>
            <person name="Hua S.X."/>
        </authorList>
    </citation>
    <scope>NUCLEOTIDE SEQUENCE [LARGE SCALE GENOMIC DNA]</scope>
    <source>
        <strain evidence="1 2">Marx 270</strain>
    </source>
</reference>
<dbReference type="InParanoid" id="A0A0C3JKK0"/>
<protein>
    <submittedName>
        <fullName evidence="1">Uncharacterized protein</fullName>
    </submittedName>
</protein>
<dbReference type="Proteomes" id="UP000054217">
    <property type="component" value="Unassembled WGS sequence"/>
</dbReference>